<dbReference type="EMBL" id="VFOW01000001">
    <property type="protein sequence ID" value="TQL79563.1"/>
    <property type="molecule type" value="Genomic_DNA"/>
</dbReference>
<keyword evidence="2" id="KW-1185">Reference proteome</keyword>
<gene>
    <name evidence="1" type="ORF">FB566_5173</name>
</gene>
<dbReference type="InParanoid" id="A0A543B439"/>
<dbReference type="OrthoDB" id="3405429at2"/>
<accession>A0A543B439</accession>
<comment type="caution">
    <text evidence="1">The sequence shown here is derived from an EMBL/GenBank/DDBJ whole genome shotgun (WGS) entry which is preliminary data.</text>
</comment>
<evidence type="ECO:0000313" key="2">
    <source>
        <dbReference type="Proteomes" id="UP000317043"/>
    </source>
</evidence>
<dbReference type="Proteomes" id="UP000317043">
    <property type="component" value="Unassembled WGS sequence"/>
</dbReference>
<name>A0A543B439_9ACTN</name>
<sequence>MVWLVVSGLVAGLGWGAVGCLNNLPAEEARPISAEEAGRLAQIRATGVEAGTVAVRLDLPESMGDTGLEGYIDLSAPIVHAVTGDGSETTGLVQAIPGLIASNVNGAEADPTQAPETGWTVRRMQASEDPDADPTQAVIDIMLSAILALGTIGNVDTNFLEDQGVWLEEAIVDGATVDVIRAPLLLQADTGGEGEQATTSPDAMFWVDRDSRLRRLQVDPAGTGLATVDLLLDQPQAAAIEPVDVLGGAMVDPRDLTDEEASRLAGLRYANSQRAAEVELALPVADDAVLTARGWVDWRSAVVYLAVDAPGEDNDGLLFVLPSGAATLTTPVDGPPPQTPPQEGWTAQRWGDRVDSGEAGDIDTMLYKLLAMAALEPDSVDQVTETGAWLREDTVDDATVDVVEFGGAGEAETDPGTASFRYWLDRDEPLLHRIQLRTNGFGFGRLDLTSAEPPVINIPYGIVTALAG</sequence>
<evidence type="ECO:0000313" key="1">
    <source>
        <dbReference type="EMBL" id="TQL79563.1"/>
    </source>
</evidence>
<dbReference type="AlphaFoldDB" id="A0A543B439"/>
<dbReference type="RefSeq" id="WP_142044965.1">
    <property type="nucleotide sequence ID" value="NZ_JBHTGS010000002.1"/>
</dbReference>
<organism evidence="1 2">
    <name type="scientific">Stackebrandtia endophytica</name>
    <dbReference type="NCBI Taxonomy" id="1496996"/>
    <lineage>
        <taxon>Bacteria</taxon>
        <taxon>Bacillati</taxon>
        <taxon>Actinomycetota</taxon>
        <taxon>Actinomycetes</taxon>
        <taxon>Glycomycetales</taxon>
        <taxon>Glycomycetaceae</taxon>
        <taxon>Stackebrandtia</taxon>
    </lineage>
</organism>
<protein>
    <submittedName>
        <fullName evidence="1">Uncharacterized protein</fullName>
    </submittedName>
</protein>
<reference evidence="1 2" key="1">
    <citation type="submission" date="2019-06" db="EMBL/GenBank/DDBJ databases">
        <title>Sequencing the genomes of 1000 actinobacteria strains.</title>
        <authorList>
            <person name="Klenk H.-P."/>
        </authorList>
    </citation>
    <scope>NUCLEOTIDE SEQUENCE [LARGE SCALE GENOMIC DNA]</scope>
    <source>
        <strain evidence="1 2">DSM 45928</strain>
    </source>
</reference>
<proteinExistence type="predicted"/>